<dbReference type="PANTHER" id="PTHR33490:SF12">
    <property type="entry name" value="BLL5557 PROTEIN"/>
    <property type="match status" value="1"/>
</dbReference>
<dbReference type="InterPro" id="IPR002931">
    <property type="entry name" value="Transglutaminase-like"/>
</dbReference>
<evidence type="ECO:0000259" key="1">
    <source>
        <dbReference type="SMART" id="SM00460"/>
    </source>
</evidence>
<keyword evidence="3" id="KW-1185">Reference proteome</keyword>
<organism evidence="2 3">
    <name type="scientific">Croceibacterium atlanticum</name>
    <dbReference type="NCBI Taxonomy" id="1267766"/>
    <lineage>
        <taxon>Bacteria</taxon>
        <taxon>Pseudomonadati</taxon>
        <taxon>Pseudomonadota</taxon>
        <taxon>Alphaproteobacteria</taxon>
        <taxon>Sphingomonadales</taxon>
        <taxon>Erythrobacteraceae</taxon>
        <taxon>Croceibacterium</taxon>
    </lineage>
</organism>
<protein>
    <submittedName>
        <fullName evidence="2">Transglutaminase-like superfamily protein</fullName>
    </submittedName>
</protein>
<dbReference type="Gene3D" id="3.10.620.30">
    <property type="match status" value="1"/>
</dbReference>
<dbReference type="KEGG" id="aay:WYH_01515"/>
<dbReference type="OrthoDB" id="5438043at2"/>
<dbReference type="SMART" id="SM00460">
    <property type="entry name" value="TGc"/>
    <property type="match status" value="1"/>
</dbReference>
<dbReference type="PANTHER" id="PTHR33490">
    <property type="entry name" value="BLR5614 PROTEIN-RELATED"/>
    <property type="match status" value="1"/>
</dbReference>
<evidence type="ECO:0000313" key="3">
    <source>
        <dbReference type="Proteomes" id="UP000034392"/>
    </source>
</evidence>
<reference evidence="2" key="1">
    <citation type="submission" date="2015-05" db="EMBL/GenBank/DDBJ databases">
        <title>The complete genome of Altererythrobacter atlanticus strain 26DY36.</title>
        <authorList>
            <person name="Wu Y.-H."/>
            <person name="Cheng H."/>
            <person name="Wu X.-W."/>
        </authorList>
    </citation>
    <scope>NUCLEOTIDE SEQUENCE [LARGE SCALE GENOMIC DNA]</scope>
    <source>
        <strain evidence="2">26DY36</strain>
    </source>
</reference>
<dbReference type="PATRIC" id="fig|1267766.3.peg.1524"/>
<dbReference type="SUPFAM" id="SSF54001">
    <property type="entry name" value="Cysteine proteinases"/>
    <property type="match status" value="1"/>
</dbReference>
<proteinExistence type="predicted"/>
<dbReference type="Pfam" id="PF01841">
    <property type="entry name" value="Transglut_core"/>
    <property type="match status" value="1"/>
</dbReference>
<evidence type="ECO:0000313" key="2">
    <source>
        <dbReference type="EMBL" id="AKH42554.1"/>
    </source>
</evidence>
<dbReference type="RefSeq" id="WP_046903342.1">
    <property type="nucleotide sequence ID" value="NZ_CP011452.2"/>
</dbReference>
<dbReference type="AlphaFoldDB" id="A0A0F7KSJ3"/>
<sequence length="266" mass="29613">MQIEIESSFSFTAEASTDMLLQFEAAAIPEQQILSCETRMDPAEHIARVAAQDNIGERIWLRCQGEFNVHYSARIGLQRMQAGLDDLGRLDPHNLPAETVQYLFDSRYCAATRFQSFVEAEFGGKTGGRRVLAMRDWITRKIRYQPGTSDSNTTALDSFVERRGICRDYAHLMVSFARASEIPARYVSVYAPEVDPADFHAVAEVFLQDPDIPGGGAWYIVDATRMAGPDDAVKIGVGRDAADVSFMTVFGPTQFGNQQVSVRRRG</sequence>
<feature type="domain" description="Transglutaminase-like" evidence="1">
    <location>
        <begin position="158"/>
        <end position="225"/>
    </location>
</feature>
<dbReference type="EMBL" id="CP011452">
    <property type="protein sequence ID" value="AKH42554.1"/>
    <property type="molecule type" value="Genomic_DNA"/>
</dbReference>
<name>A0A0F7KSJ3_9SPHN</name>
<accession>A0A0F7KSJ3</accession>
<gene>
    <name evidence="2" type="ORF">WYH_01515</name>
</gene>
<dbReference type="Gene3D" id="2.60.40.2250">
    <property type="match status" value="1"/>
</dbReference>
<dbReference type="STRING" id="1267766.WYH_01515"/>
<dbReference type="InterPro" id="IPR038765">
    <property type="entry name" value="Papain-like_cys_pep_sf"/>
</dbReference>
<dbReference type="Proteomes" id="UP000034392">
    <property type="component" value="Chromosome"/>
</dbReference>